<dbReference type="EMBL" id="JAPDRP010000013">
    <property type="protein sequence ID" value="KAJ9642320.1"/>
    <property type="molecule type" value="Genomic_DNA"/>
</dbReference>
<evidence type="ECO:0000313" key="2">
    <source>
        <dbReference type="Proteomes" id="UP001172680"/>
    </source>
</evidence>
<reference evidence="1" key="1">
    <citation type="submission" date="2022-10" db="EMBL/GenBank/DDBJ databases">
        <title>Culturing micro-colonial fungi from biological soil crusts in the Mojave desert and describing Neophaeococcomyces mojavensis, and introducing the new genera and species Taxawa tesnikishii.</title>
        <authorList>
            <person name="Kurbessoian T."/>
            <person name="Stajich J.E."/>
        </authorList>
    </citation>
    <scope>NUCLEOTIDE SEQUENCE</scope>
    <source>
        <strain evidence="1">JES_115</strain>
    </source>
</reference>
<sequence>MSSQPLLQTAPGKRIALPTRVEPKVFFANERTFLSWLNFTVILGGLAIGLLNFGDKVGRISAGLFTFVAMAAMVYALFTFHWRAKSIRQRGQGGFDDRFGPTILAVALLAAVIVNFVLRVTGAAGSIHSPPLQIQFSLHFVFTFTQRKREGTIFVPKLSNDITDVLYSTYGPCKNVEDQLLLKYKAVIEVFEKLQHTSPFCRFLVRTYAEFWDIGFDNDNDDEVQARAKLPSSFLLEFMLETGRLRKMSADGKKSEFPKRCEYHEHTTEEKKQACRRNWRIETAAAKAAKRARDEEKKAIGESAKKKQKPT</sequence>
<evidence type="ECO:0000313" key="1">
    <source>
        <dbReference type="EMBL" id="KAJ9642320.1"/>
    </source>
</evidence>
<keyword evidence="2" id="KW-1185">Reference proteome</keyword>
<comment type="caution">
    <text evidence="1">The sequence shown here is derived from an EMBL/GenBank/DDBJ whole genome shotgun (WGS) entry which is preliminary data.</text>
</comment>
<name>A0ACC2Z3Y0_9PEZI</name>
<proteinExistence type="predicted"/>
<protein>
    <submittedName>
        <fullName evidence="1">GTPase regulator Nrf1</fullName>
    </submittedName>
</protein>
<organism evidence="1 2">
    <name type="scientific">Coniosporium tulheliwenetii</name>
    <dbReference type="NCBI Taxonomy" id="3383036"/>
    <lineage>
        <taxon>Eukaryota</taxon>
        <taxon>Fungi</taxon>
        <taxon>Dikarya</taxon>
        <taxon>Ascomycota</taxon>
        <taxon>Pezizomycotina</taxon>
        <taxon>Dothideomycetes</taxon>
        <taxon>Dothideomycetes incertae sedis</taxon>
        <taxon>Coniosporium</taxon>
    </lineage>
</organism>
<accession>A0ACC2Z3Y0</accession>
<dbReference type="Proteomes" id="UP001172680">
    <property type="component" value="Unassembled WGS sequence"/>
</dbReference>
<gene>
    <name evidence="1" type="primary">nrf1</name>
    <name evidence="1" type="ORF">H2199_004700</name>
</gene>